<organism evidence="1 2">
    <name type="scientific">Hypericibacter adhaerens</name>
    <dbReference type="NCBI Taxonomy" id="2602016"/>
    <lineage>
        <taxon>Bacteria</taxon>
        <taxon>Pseudomonadati</taxon>
        <taxon>Pseudomonadota</taxon>
        <taxon>Alphaproteobacteria</taxon>
        <taxon>Rhodospirillales</taxon>
        <taxon>Dongiaceae</taxon>
        <taxon>Hypericibacter</taxon>
    </lineage>
</organism>
<evidence type="ECO:0000313" key="2">
    <source>
        <dbReference type="Proteomes" id="UP000325797"/>
    </source>
</evidence>
<protein>
    <submittedName>
        <fullName evidence="1">Uncharacterized protein</fullName>
    </submittedName>
</protein>
<dbReference type="KEGG" id="hadh:FRZ61_04980"/>
<reference evidence="1 2" key="1">
    <citation type="submission" date="2019-08" db="EMBL/GenBank/DDBJ databases">
        <title>Hyperibacter terrae gen. nov., sp. nov. and Hyperibacter viscosus sp. nov., two new members in the family Rhodospirillaceae isolated from the rhizosphere of Hypericum perforatum.</title>
        <authorList>
            <person name="Noviana Z."/>
        </authorList>
    </citation>
    <scope>NUCLEOTIDE SEQUENCE [LARGE SCALE GENOMIC DNA]</scope>
    <source>
        <strain evidence="1 2">R5959</strain>
    </source>
</reference>
<evidence type="ECO:0000313" key="1">
    <source>
        <dbReference type="EMBL" id="QEX20581.1"/>
    </source>
</evidence>
<keyword evidence="2" id="KW-1185">Reference proteome</keyword>
<dbReference type="OrthoDB" id="5510717at2"/>
<proteinExistence type="predicted"/>
<dbReference type="RefSeq" id="WP_151114818.1">
    <property type="nucleotide sequence ID" value="NZ_CP042582.1"/>
</dbReference>
<accession>A0A5J6MTK8</accession>
<gene>
    <name evidence="1" type="ORF">FRZ61_04980</name>
</gene>
<name>A0A5J6MTK8_9PROT</name>
<dbReference type="EMBL" id="CP042582">
    <property type="protein sequence ID" value="QEX20581.1"/>
    <property type="molecule type" value="Genomic_DNA"/>
</dbReference>
<dbReference type="AlphaFoldDB" id="A0A5J6MTK8"/>
<dbReference type="Proteomes" id="UP000325797">
    <property type="component" value="Chromosome"/>
</dbReference>
<sequence length="313" mass="34288">MIGFSTAPFRVAFPLLLGLFLLLLGGPAHALSNEEQLKALNDTARAAYAAGKAETLSHRGPIIIVGSDIVLMANGSETRANYTPDSYTSLKTMSHIALGTVGLLQAYLDDPAGGASKWRPYLEKLEVQTKAVEPILDTLGLGDDALARDRFIVQHLLAFMDSVLQKGSYTREELTAAGHEVAPFLLANAAAAARDQIDLLDSIVQKWRAGMTPDEWNNIRVFVLGPRMPRNGYLQFNYFRFLMGDDAVDKRLIYGENIFDDDGAIALLGTILTDRSIAAIVFDDEMRMDRDFLADGAQAYLMERFGKLGKATP</sequence>